<protein>
    <submittedName>
        <fullName evidence="1">Uncharacterized protein</fullName>
    </submittedName>
</protein>
<accession>A0A2A2M568</accession>
<name>A0A2A2M568_9BILA</name>
<keyword evidence="2" id="KW-1185">Reference proteome</keyword>
<proteinExistence type="predicted"/>
<dbReference type="Proteomes" id="UP000218231">
    <property type="component" value="Unassembled WGS sequence"/>
</dbReference>
<dbReference type="EMBL" id="LIAE01005005">
    <property type="protein sequence ID" value="PAV93586.1"/>
    <property type="molecule type" value="Genomic_DNA"/>
</dbReference>
<dbReference type="AlphaFoldDB" id="A0A2A2M568"/>
<gene>
    <name evidence="1" type="ORF">WR25_14100</name>
</gene>
<comment type="caution">
    <text evidence="1">The sequence shown here is derived from an EMBL/GenBank/DDBJ whole genome shotgun (WGS) entry which is preliminary data.</text>
</comment>
<evidence type="ECO:0000313" key="1">
    <source>
        <dbReference type="EMBL" id="PAV93586.1"/>
    </source>
</evidence>
<organism evidence="1 2">
    <name type="scientific">Diploscapter pachys</name>
    <dbReference type="NCBI Taxonomy" id="2018661"/>
    <lineage>
        <taxon>Eukaryota</taxon>
        <taxon>Metazoa</taxon>
        <taxon>Ecdysozoa</taxon>
        <taxon>Nematoda</taxon>
        <taxon>Chromadorea</taxon>
        <taxon>Rhabditida</taxon>
        <taxon>Rhabditina</taxon>
        <taxon>Rhabditomorpha</taxon>
        <taxon>Rhabditoidea</taxon>
        <taxon>Rhabditidae</taxon>
        <taxon>Diploscapter</taxon>
    </lineage>
</organism>
<reference evidence="1 2" key="1">
    <citation type="journal article" date="2017" name="Curr. Biol.">
        <title>Genome architecture and evolution of a unichromosomal asexual nematode.</title>
        <authorList>
            <person name="Fradin H."/>
            <person name="Zegar C."/>
            <person name="Gutwein M."/>
            <person name="Lucas J."/>
            <person name="Kovtun M."/>
            <person name="Corcoran D."/>
            <person name="Baugh L.R."/>
            <person name="Kiontke K."/>
            <person name="Gunsalus K."/>
            <person name="Fitch D.H."/>
            <person name="Piano F."/>
        </authorList>
    </citation>
    <scope>NUCLEOTIDE SEQUENCE [LARGE SCALE GENOMIC DNA]</scope>
    <source>
        <strain evidence="1">PF1309</strain>
    </source>
</reference>
<evidence type="ECO:0000313" key="2">
    <source>
        <dbReference type="Proteomes" id="UP000218231"/>
    </source>
</evidence>
<sequence length="125" mass="12783">MRHADDRGLRHRLMQHQRALDFGSAHPVTADVDDVIDAAGDPIVTVRVTAAAVSGEIAALVGGEIGLEEPLGIAPHAAHLTRPAFGDAQPGFIGTAPGIGAIMMPPVSVCHQASTIGARPSPTTS</sequence>